<evidence type="ECO:0000313" key="3">
    <source>
        <dbReference type="Proteomes" id="UP000095751"/>
    </source>
</evidence>
<evidence type="ECO:0000256" key="1">
    <source>
        <dbReference type="SAM" id="MobiDB-lite"/>
    </source>
</evidence>
<name>A0A1E7FZS6_9STRA</name>
<proteinExistence type="predicted"/>
<dbReference type="AlphaFoldDB" id="A0A1E7FZS6"/>
<dbReference type="EMBL" id="KV784353">
    <property type="protein sequence ID" value="OEU23649.1"/>
    <property type="molecule type" value="Genomic_DNA"/>
</dbReference>
<evidence type="ECO:0008006" key="4">
    <source>
        <dbReference type="Google" id="ProtNLM"/>
    </source>
</evidence>
<dbReference type="KEGG" id="fcy:FRACYDRAFT_233821"/>
<feature type="compositionally biased region" description="Basic and acidic residues" evidence="1">
    <location>
        <begin position="291"/>
        <end position="301"/>
    </location>
</feature>
<protein>
    <recommendedName>
        <fullName evidence="4">Sulfotransferase domain-containing protein</fullName>
    </recommendedName>
</protein>
<dbReference type="Proteomes" id="UP000095751">
    <property type="component" value="Unassembled WGS sequence"/>
</dbReference>
<organism evidence="2 3">
    <name type="scientific">Fragilariopsis cylindrus CCMP1102</name>
    <dbReference type="NCBI Taxonomy" id="635003"/>
    <lineage>
        <taxon>Eukaryota</taxon>
        <taxon>Sar</taxon>
        <taxon>Stramenopiles</taxon>
        <taxon>Ochrophyta</taxon>
        <taxon>Bacillariophyta</taxon>
        <taxon>Bacillariophyceae</taxon>
        <taxon>Bacillariophycidae</taxon>
        <taxon>Bacillariales</taxon>
        <taxon>Bacillariaceae</taxon>
        <taxon>Fragilariopsis</taxon>
    </lineage>
</organism>
<dbReference type="OrthoDB" id="47283at2759"/>
<evidence type="ECO:0000313" key="2">
    <source>
        <dbReference type="EMBL" id="OEU23649.1"/>
    </source>
</evidence>
<gene>
    <name evidence="2" type="ORF">FRACYDRAFT_233821</name>
</gene>
<feature type="compositionally biased region" description="Low complexity" evidence="1">
    <location>
        <begin position="304"/>
        <end position="319"/>
    </location>
</feature>
<feature type="region of interest" description="Disordered" evidence="1">
    <location>
        <begin position="291"/>
        <end position="319"/>
    </location>
</feature>
<accession>A0A1E7FZS6</accession>
<keyword evidence="3" id="KW-1185">Reference proteome</keyword>
<dbReference type="InParanoid" id="A0A1E7FZS6"/>
<reference evidence="2 3" key="1">
    <citation type="submission" date="2016-09" db="EMBL/GenBank/DDBJ databases">
        <title>Extensive genetic diversity and differential bi-allelic expression allows diatom success in the polar Southern Ocean.</title>
        <authorList>
            <consortium name="DOE Joint Genome Institute"/>
            <person name="Mock T."/>
            <person name="Otillar R.P."/>
            <person name="Strauss J."/>
            <person name="Dupont C."/>
            <person name="Frickenhaus S."/>
            <person name="Maumus F."/>
            <person name="Mcmullan M."/>
            <person name="Sanges R."/>
            <person name="Schmutz J."/>
            <person name="Toseland A."/>
            <person name="Valas R."/>
            <person name="Veluchamy A."/>
            <person name="Ward B.J."/>
            <person name="Allen A."/>
            <person name="Barry K."/>
            <person name="Falciatore A."/>
            <person name="Ferrante M."/>
            <person name="Fortunato A.E."/>
            <person name="Gloeckner G."/>
            <person name="Gruber A."/>
            <person name="Hipkin R."/>
            <person name="Janech M."/>
            <person name="Kroth P."/>
            <person name="Leese F."/>
            <person name="Lindquist E."/>
            <person name="Lyon B.R."/>
            <person name="Martin J."/>
            <person name="Mayer C."/>
            <person name="Parker M."/>
            <person name="Quesneville H."/>
            <person name="Raymond J."/>
            <person name="Uhlig C."/>
            <person name="Valentin K.U."/>
            <person name="Worden A.Z."/>
            <person name="Armbrust E.V."/>
            <person name="Bowler C."/>
            <person name="Green B."/>
            <person name="Moulton V."/>
            <person name="Van Oosterhout C."/>
            <person name="Grigoriev I."/>
        </authorList>
    </citation>
    <scope>NUCLEOTIDE SEQUENCE [LARGE SCALE GENOMIC DNA]</scope>
    <source>
        <strain evidence="2 3">CCMP1102</strain>
    </source>
</reference>
<sequence>MKNIQIENYRKGVGLMLNIHPTHHAGTTFCQLIGRNGINNSMSPSFACMGDKDNIMYNTTTTITNLDDIHNNTYHNEYGGDGKFPWSYNETNNNINSIRKYFSMISWEFDGKNINNTKNKLHILEDTNWDHPRLVSVIITRNPISRLLAGDGIVSKSYPGYDGRPVSTLSYEDWWEYVTDETIPNTNNFFLRIVSGDRWIKNNSKKQQELKEDTKLKKNLTESEIQQQRPTIFLNQSSYEHAIKVLNRFTIVLDIECLNEGMMQLAKLLHLNTTKINDIVTVDYKKRHKHDDLDTTTHPENENDNNNNSTTTAATATTTTAAAATATKNNIIRERIGYDDVYNYLLEKNKWDILLYEYSKNISLVRCDDLV</sequence>